<dbReference type="Proteomes" id="UP000006727">
    <property type="component" value="Chromosome 3"/>
</dbReference>
<feature type="region of interest" description="Disordered" evidence="1">
    <location>
        <begin position="1"/>
        <end position="39"/>
    </location>
</feature>
<protein>
    <submittedName>
        <fullName evidence="2 3">Uncharacterized protein</fullName>
    </submittedName>
</protein>
<keyword evidence="4" id="KW-1185">Reference proteome</keyword>
<evidence type="ECO:0000313" key="4">
    <source>
        <dbReference type="Proteomes" id="UP000006727"/>
    </source>
</evidence>
<evidence type="ECO:0000256" key="1">
    <source>
        <dbReference type="SAM" id="MobiDB-lite"/>
    </source>
</evidence>
<dbReference type="EnsemblPlants" id="Pp3c3_17350V3.1">
    <property type="protein sequence ID" value="PAC:32942456.CDS.1"/>
    <property type="gene ID" value="Pp3c3_17350"/>
</dbReference>
<proteinExistence type="predicted"/>
<reference evidence="2 4" key="2">
    <citation type="journal article" date="2018" name="Plant J.">
        <title>The Physcomitrella patens chromosome-scale assembly reveals moss genome structure and evolution.</title>
        <authorList>
            <person name="Lang D."/>
            <person name="Ullrich K.K."/>
            <person name="Murat F."/>
            <person name="Fuchs J."/>
            <person name="Jenkins J."/>
            <person name="Haas F.B."/>
            <person name="Piednoel M."/>
            <person name="Gundlach H."/>
            <person name="Van Bel M."/>
            <person name="Meyberg R."/>
            <person name="Vives C."/>
            <person name="Morata J."/>
            <person name="Symeonidi A."/>
            <person name="Hiss M."/>
            <person name="Muchero W."/>
            <person name="Kamisugi Y."/>
            <person name="Saleh O."/>
            <person name="Blanc G."/>
            <person name="Decker E.L."/>
            <person name="van Gessel N."/>
            <person name="Grimwood J."/>
            <person name="Hayes R.D."/>
            <person name="Graham S.W."/>
            <person name="Gunter L.E."/>
            <person name="McDaniel S.F."/>
            <person name="Hoernstein S.N.W."/>
            <person name="Larsson A."/>
            <person name="Li F.W."/>
            <person name="Perroud P.F."/>
            <person name="Phillips J."/>
            <person name="Ranjan P."/>
            <person name="Rokshar D.S."/>
            <person name="Rothfels C.J."/>
            <person name="Schneider L."/>
            <person name="Shu S."/>
            <person name="Stevenson D.W."/>
            <person name="Thummler F."/>
            <person name="Tillich M."/>
            <person name="Villarreal Aguilar J.C."/>
            <person name="Widiez T."/>
            <person name="Wong G.K."/>
            <person name="Wymore A."/>
            <person name="Zhang Y."/>
            <person name="Zimmer A.D."/>
            <person name="Quatrano R.S."/>
            <person name="Mayer K.F.X."/>
            <person name="Goodstein D."/>
            <person name="Casacuberta J.M."/>
            <person name="Vandepoele K."/>
            <person name="Reski R."/>
            <person name="Cuming A.C."/>
            <person name="Tuskan G.A."/>
            <person name="Maumus F."/>
            <person name="Salse J."/>
            <person name="Schmutz J."/>
            <person name="Rensing S.A."/>
        </authorList>
    </citation>
    <scope>NUCLEOTIDE SEQUENCE [LARGE SCALE GENOMIC DNA]</scope>
    <source>
        <strain evidence="3 4">cv. Gransden 2004</strain>
    </source>
</reference>
<dbReference type="EMBL" id="ABEU02000003">
    <property type="protein sequence ID" value="PNR57568.1"/>
    <property type="molecule type" value="Genomic_DNA"/>
</dbReference>
<accession>A0A2K1KUX7</accession>
<feature type="compositionally biased region" description="Gly residues" evidence="1">
    <location>
        <begin position="19"/>
        <end position="32"/>
    </location>
</feature>
<evidence type="ECO:0000313" key="3">
    <source>
        <dbReference type="EnsemblPlants" id="PAC:32942456.CDS.1"/>
    </source>
</evidence>
<reference evidence="2 4" key="1">
    <citation type="journal article" date="2008" name="Science">
        <title>The Physcomitrella genome reveals evolutionary insights into the conquest of land by plants.</title>
        <authorList>
            <person name="Rensing S."/>
            <person name="Lang D."/>
            <person name="Zimmer A."/>
            <person name="Terry A."/>
            <person name="Salamov A."/>
            <person name="Shapiro H."/>
            <person name="Nishiyama T."/>
            <person name="Perroud P.-F."/>
            <person name="Lindquist E."/>
            <person name="Kamisugi Y."/>
            <person name="Tanahashi T."/>
            <person name="Sakakibara K."/>
            <person name="Fujita T."/>
            <person name="Oishi K."/>
            <person name="Shin-I T."/>
            <person name="Kuroki Y."/>
            <person name="Toyoda A."/>
            <person name="Suzuki Y."/>
            <person name="Hashimoto A."/>
            <person name="Yamaguchi K."/>
            <person name="Sugano A."/>
            <person name="Kohara Y."/>
            <person name="Fujiyama A."/>
            <person name="Anterola A."/>
            <person name="Aoki S."/>
            <person name="Ashton N."/>
            <person name="Barbazuk W.B."/>
            <person name="Barker E."/>
            <person name="Bennetzen J."/>
            <person name="Bezanilla M."/>
            <person name="Blankenship R."/>
            <person name="Cho S.H."/>
            <person name="Dutcher S."/>
            <person name="Estelle M."/>
            <person name="Fawcett J.A."/>
            <person name="Gundlach H."/>
            <person name="Hanada K."/>
            <person name="Heyl A."/>
            <person name="Hicks K.A."/>
            <person name="Hugh J."/>
            <person name="Lohr M."/>
            <person name="Mayer K."/>
            <person name="Melkozernov A."/>
            <person name="Murata T."/>
            <person name="Nelson D."/>
            <person name="Pils B."/>
            <person name="Prigge M."/>
            <person name="Reiss B."/>
            <person name="Renner T."/>
            <person name="Rombauts S."/>
            <person name="Rushton P."/>
            <person name="Sanderfoot A."/>
            <person name="Schween G."/>
            <person name="Shiu S.-H."/>
            <person name="Stueber K."/>
            <person name="Theodoulou F.L."/>
            <person name="Tu H."/>
            <person name="Van de Peer Y."/>
            <person name="Verrier P.J."/>
            <person name="Waters E."/>
            <person name="Wood A."/>
            <person name="Yang L."/>
            <person name="Cove D."/>
            <person name="Cuming A."/>
            <person name="Hasebe M."/>
            <person name="Lucas S."/>
            <person name="Mishler D.B."/>
            <person name="Reski R."/>
            <person name="Grigoriev I."/>
            <person name="Quatrano R.S."/>
            <person name="Boore J.L."/>
        </authorList>
    </citation>
    <scope>NUCLEOTIDE SEQUENCE [LARGE SCALE GENOMIC DNA]</scope>
    <source>
        <strain evidence="3 4">cv. Gransden 2004</strain>
    </source>
</reference>
<sequence>MGSAALPDLTLGARRNFGDGSGGDGGVQGVRGSGTPEKHKLWAPFKTKKTEELDSLSAQRVNLQSAQELGVLVILSKLEGCS</sequence>
<dbReference type="Gramene" id="Pp3c3_17350V3.1">
    <property type="protein sequence ID" value="PAC:32942456.CDS.1"/>
    <property type="gene ID" value="Pp3c3_17350"/>
</dbReference>
<evidence type="ECO:0000313" key="2">
    <source>
        <dbReference type="EMBL" id="PNR57568.1"/>
    </source>
</evidence>
<organism evidence="2">
    <name type="scientific">Physcomitrium patens</name>
    <name type="common">Spreading-leaved earth moss</name>
    <name type="synonym">Physcomitrella patens</name>
    <dbReference type="NCBI Taxonomy" id="3218"/>
    <lineage>
        <taxon>Eukaryota</taxon>
        <taxon>Viridiplantae</taxon>
        <taxon>Streptophyta</taxon>
        <taxon>Embryophyta</taxon>
        <taxon>Bryophyta</taxon>
        <taxon>Bryophytina</taxon>
        <taxon>Bryopsida</taxon>
        <taxon>Funariidae</taxon>
        <taxon>Funariales</taxon>
        <taxon>Funariaceae</taxon>
        <taxon>Physcomitrium</taxon>
    </lineage>
</organism>
<dbReference type="PaxDb" id="3218-PP1S523_14V6.1"/>
<gene>
    <name evidence="2" type="ORF">PHYPA_004562</name>
</gene>
<dbReference type="AlphaFoldDB" id="A0A2K1KUX7"/>
<reference evidence="3" key="3">
    <citation type="submission" date="2020-12" db="UniProtKB">
        <authorList>
            <consortium name="EnsemblPlants"/>
        </authorList>
    </citation>
    <scope>IDENTIFICATION</scope>
</reference>
<name>A0A2K1KUX7_PHYPA</name>
<dbReference type="InParanoid" id="A0A2K1KUX7"/>